<gene>
    <name evidence="1" type="ORF">HNQ39_005279</name>
</gene>
<accession>A0A7W9SWW4</accession>
<keyword evidence="2" id="KW-1185">Reference proteome</keyword>
<comment type="caution">
    <text evidence="1">The sequence shown here is derived from an EMBL/GenBank/DDBJ whole genome shotgun (WGS) entry which is preliminary data.</text>
</comment>
<proteinExistence type="predicted"/>
<reference evidence="1 2" key="1">
    <citation type="submission" date="2020-08" db="EMBL/GenBank/DDBJ databases">
        <title>Genomic Encyclopedia of Type Strains, Phase IV (KMG-IV): sequencing the most valuable type-strain genomes for metagenomic binning, comparative biology and taxonomic classification.</title>
        <authorList>
            <person name="Goeker M."/>
        </authorList>
    </citation>
    <scope>NUCLEOTIDE SEQUENCE [LARGE SCALE GENOMIC DNA]</scope>
    <source>
        <strain evidence="1 2">DSM 23562</strain>
    </source>
</reference>
<dbReference type="AlphaFoldDB" id="A0A7W9SWW4"/>
<dbReference type="EMBL" id="JACHGW010000007">
    <property type="protein sequence ID" value="MBB6053444.1"/>
    <property type="molecule type" value="Genomic_DNA"/>
</dbReference>
<evidence type="ECO:0008006" key="3">
    <source>
        <dbReference type="Google" id="ProtNLM"/>
    </source>
</evidence>
<evidence type="ECO:0000313" key="1">
    <source>
        <dbReference type="EMBL" id="MBB6053444.1"/>
    </source>
</evidence>
<dbReference type="Gene3D" id="1.10.30.50">
    <property type="match status" value="1"/>
</dbReference>
<name>A0A7W9SWW4_ARMRO</name>
<dbReference type="Proteomes" id="UP000520814">
    <property type="component" value="Unassembled WGS sequence"/>
</dbReference>
<organism evidence="1 2">
    <name type="scientific">Armatimonas rosea</name>
    <dbReference type="NCBI Taxonomy" id="685828"/>
    <lineage>
        <taxon>Bacteria</taxon>
        <taxon>Bacillati</taxon>
        <taxon>Armatimonadota</taxon>
        <taxon>Armatimonadia</taxon>
        <taxon>Armatimonadales</taxon>
        <taxon>Armatimonadaceae</taxon>
        <taxon>Armatimonas</taxon>
    </lineage>
</organism>
<evidence type="ECO:0000313" key="2">
    <source>
        <dbReference type="Proteomes" id="UP000520814"/>
    </source>
</evidence>
<sequence>MIRLDEGIAPDRATLDALNRYQQEVTDSGEYPEQVAKAKERFSAYNKKSNAVFSAVKAALTAMCSGARRCCYCEDAPADEVEHIWPKDLYPERVFLWENYLYACGPCNGPKSNGFAVFHQGVLQSVARKKDDPLEPPVFGDPALIDPRQEDPLEYLILDLRTWQFGAPHPTGTREEQRARYTWELLHLNDRDYLLQAREEAYESYLALLEKYIIRRDTGGEIKATLRALRRRSHPTVWREMQRQWDKYDELRALFEQAPEARDINFLRTTDTA</sequence>
<dbReference type="RefSeq" id="WP_184203539.1">
    <property type="nucleotide sequence ID" value="NZ_JACHGW010000007.1"/>
</dbReference>
<protein>
    <recommendedName>
        <fullName evidence="3">TIGR02646 family protein</fullName>
    </recommendedName>
</protein>